<feature type="region of interest" description="Disordered" evidence="1">
    <location>
        <begin position="213"/>
        <end position="232"/>
    </location>
</feature>
<organism evidence="2 3">
    <name type="scientific">Trichogramma brassicae</name>
    <dbReference type="NCBI Taxonomy" id="86971"/>
    <lineage>
        <taxon>Eukaryota</taxon>
        <taxon>Metazoa</taxon>
        <taxon>Ecdysozoa</taxon>
        <taxon>Arthropoda</taxon>
        <taxon>Hexapoda</taxon>
        <taxon>Insecta</taxon>
        <taxon>Pterygota</taxon>
        <taxon>Neoptera</taxon>
        <taxon>Endopterygota</taxon>
        <taxon>Hymenoptera</taxon>
        <taxon>Apocrita</taxon>
        <taxon>Proctotrupomorpha</taxon>
        <taxon>Chalcidoidea</taxon>
        <taxon>Trichogrammatidae</taxon>
        <taxon>Trichogramma</taxon>
    </lineage>
</organism>
<proteinExistence type="predicted"/>
<feature type="compositionally biased region" description="Low complexity" evidence="1">
    <location>
        <begin position="29"/>
        <end position="70"/>
    </location>
</feature>
<feature type="compositionally biased region" description="Basic and acidic residues" evidence="1">
    <location>
        <begin position="13"/>
        <end position="27"/>
    </location>
</feature>
<feature type="region of interest" description="Disordered" evidence="1">
    <location>
        <begin position="1"/>
        <end position="96"/>
    </location>
</feature>
<dbReference type="AlphaFoldDB" id="A0A6H5IEG3"/>
<gene>
    <name evidence="2" type="ORF">TBRA_LOCUS7653</name>
</gene>
<protein>
    <submittedName>
        <fullName evidence="2">Uncharacterized protein</fullName>
    </submittedName>
</protein>
<evidence type="ECO:0000313" key="2">
    <source>
        <dbReference type="EMBL" id="CAB0035767.1"/>
    </source>
</evidence>
<name>A0A6H5IEG3_9HYME</name>
<sequence length="232" mass="24224">MDAVIEIPGHSRCTSEKRSRSSIDHRNKSSSSSRQQQHKSNGSSSTTAESNSKSSSSSSSSDRKSSAPPKSSEKNSSTAAANNVEDEDKVDGGVGNDEVAAAAAKCVEEDASEVSLAQDDKIDLDSVKAKALKLGPEMTMSSIVQELVFHNKTSALLHAVRAMVPFHPAPPASPGRLSASPHRAYPAPGHTHAVSPVHGQAVPQIAAARRGAHRLPADGADPAAGRRTGEYF</sequence>
<accession>A0A6H5IEG3</accession>
<dbReference type="Proteomes" id="UP000479190">
    <property type="component" value="Unassembled WGS sequence"/>
</dbReference>
<evidence type="ECO:0000256" key="1">
    <source>
        <dbReference type="SAM" id="MobiDB-lite"/>
    </source>
</evidence>
<dbReference type="EMBL" id="CADCXV010000798">
    <property type="protein sequence ID" value="CAB0035767.1"/>
    <property type="molecule type" value="Genomic_DNA"/>
</dbReference>
<keyword evidence="3" id="KW-1185">Reference proteome</keyword>
<evidence type="ECO:0000313" key="3">
    <source>
        <dbReference type="Proteomes" id="UP000479190"/>
    </source>
</evidence>
<reference evidence="2 3" key="1">
    <citation type="submission" date="2020-02" db="EMBL/GenBank/DDBJ databases">
        <authorList>
            <person name="Ferguson B K."/>
        </authorList>
    </citation>
    <scope>NUCLEOTIDE SEQUENCE [LARGE SCALE GENOMIC DNA]</scope>
</reference>